<keyword evidence="1" id="KW-1133">Transmembrane helix</keyword>
<evidence type="ECO:0000256" key="1">
    <source>
        <dbReference type="SAM" id="Phobius"/>
    </source>
</evidence>
<feature type="transmembrane region" description="Helical" evidence="1">
    <location>
        <begin position="157"/>
        <end position="175"/>
    </location>
</feature>
<dbReference type="Proteomes" id="UP000198767">
    <property type="component" value="Unassembled WGS sequence"/>
</dbReference>
<gene>
    <name evidence="2" type="ORF">SAMN04488118_11044</name>
</gene>
<sequence>MTLRQDLINPGLLKKLGLTLSLPGAIVFVVPWTANSDIALRACLATMLGLGLWNLDQTPSVQGQPILYRISIALFQWFYFGCFMILMLDATSVQSALIQYAVSGALFGISMAFWHKGGEMPVAVEALNLPKQVAFLALCHFCAVGGLLGYSTSPSGLFPAIVVFCNLGFSAHQTWRTVEGKFYHILLYLSLSIALYIMLAEQ</sequence>
<feature type="transmembrane region" description="Helical" evidence="1">
    <location>
        <begin position="12"/>
        <end position="32"/>
    </location>
</feature>
<keyword evidence="1" id="KW-0812">Transmembrane</keyword>
<keyword evidence="3" id="KW-1185">Reference proteome</keyword>
<name>A0A1G5R7U0_9RHOB</name>
<protein>
    <submittedName>
        <fullName evidence="2">Uncharacterized protein</fullName>
    </submittedName>
</protein>
<accession>A0A1G5R7U0</accession>
<organism evidence="2 3">
    <name type="scientific">Epibacterium ulvae</name>
    <dbReference type="NCBI Taxonomy" id="1156985"/>
    <lineage>
        <taxon>Bacteria</taxon>
        <taxon>Pseudomonadati</taxon>
        <taxon>Pseudomonadota</taxon>
        <taxon>Alphaproteobacteria</taxon>
        <taxon>Rhodobacterales</taxon>
        <taxon>Roseobacteraceae</taxon>
        <taxon>Epibacterium</taxon>
    </lineage>
</organism>
<dbReference type="RefSeq" id="WP_090220243.1">
    <property type="nucleotide sequence ID" value="NZ_FMWG01000010.1"/>
</dbReference>
<proteinExistence type="predicted"/>
<dbReference type="EMBL" id="FMWG01000010">
    <property type="protein sequence ID" value="SCZ70145.1"/>
    <property type="molecule type" value="Genomic_DNA"/>
</dbReference>
<keyword evidence="1" id="KW-0472">Membrane</keyword>
<reference evidence="2 3" key="1">
    <citation type="submission" date="2016-10" db="EMBL/GenBank/DDBJ databases">
        <authorList>
            <person name="de Groot N.N."/>
        </authorList>
    </citation>
    <scope>NUCLEOTIDE SEQUENCE [LARGE SCALE GENOMIC DNA]</scope>
    <source>
        <strain evidence="2 3">U95</strain>
    </source>
</reference>
<feature type="transmembrane region" description="Helical" evidence="1">
    <location>
        <begin position="182"/>
        <end position="199"/>
    </location>
</feature>
<evidence type="ECO:0000313" key="3">
    <source>
        <dbReference type="Proteomes" id="UP000198767"/>
    </source>
</evidence>
<evidence type="ECO:0000313" key="2">
    <source>
        <dbReference type="EMBL" id="SCZ70145.1"/>
    </source>
</evidence>
<feature type="transmembrane region" description="Helical" evidence="1">
    <location>
        <begin position="67"/>
        <end position="87"/>
    </location>
</feature>
<dbReference type="AlphaFoldDB" id="A0A1G5R7U0"/>
<feature type="transmembrane region" description="Helical" evidence="1">
    <location>
        <begin position="93"/>
        <end position="113"/>
    </location>
</feature>